<sequence length="208" mass="22579">MLRQDGVKRPFPFLGVESSGPDHHVSPILEPDPYNGPAGFVSFETFVEVSRSVSRGGILCRVPRLSVYASDEAVEGLGHSNPLNQSVRPDWSLVESKGQFGPCSTGLRWHPPWSSLEPPELDLTVRVDSAMPTVIHSPSLHRSRRPRLALPCFGASLALPPPLHLSLAVVRAATHWSPSCLRLSPPLGLSMAASFLYISCVVKSKLGF</sequence>
<protein>
    <submittedName>
        <fullName evidence="1">Uncharacterized protein</fullName>
    </submittedName>
</protein>
<name>A0AAP0PUM7_9MAGN</name>
<keyword evidence="2" id="KW-1185">Reference proteome</keyword>
<gene>
    <name evidence="1" type="ORF">Sjap_002559</name>
</gene>
<proteinExistence type="predicted"/>
<accession>A0AAP0PUM7</accession>
<dbReference type="Proteomes" id="UP001417504">
    <property type="component" value="Unassembled WGS sequence"/>
</dbReference>
<comment type="caution">
    <text evidence="1">The sequence shown here is derived from an EMBL/GenBank/DDBJ whole genome shotgun (WGS) entry which is preliminary data.</text>
</comment>
<evidence type="ECO:0000313" key="1">
    <source>
        <dbReference type="EMBL" id="KAK9155079.1"/>
    </source>
</evidence>
<reference evidence="1 2" key="1">
    <citation type="submission" date="2024-01" db="EMBL/GenBank/DDBJ databases">
        <title>Genome assemblies of Stephania.</title>
        <authorList>
            <person name="Yang L."/>
        </authorList>
    </citation>
    <scope>NUCLEOTIDE SEQUENCE [LARGE SCALE GENOMIC DNA]</scope>
    <source>
        <strain evidence="1">QJT</strain>
        <tissue evidence="1">Leaf</tissue>
    </source>
</reference>
<dbReference type="EMBL" id="JBBNAE010000001">
    <property type="protein sequence ID" value="KAK9155079.1"/>
    <property type="molecule type" value="Genomic_DNA"/>
</dbReference>
<organism evidence="1 2">
    <name type="scientific">Stephania japonica</name>
    <dbReference type="NCBI Taxonomy" id="461633"/>
    <lineage>
        <taxon>Eukaryota</taxon>
        <taxon>Viridiplantae</taxon>
        <taxon>Streptophyta</taxon>
        <taxon>Embryophyta</taxon>
        <taxon>Tracheophyta</taxon>
        <taxon>Spermatophyta</taxon>
        <taxon>Magnoliopsida</taxon>
        <taxon>Ranunculales</taxon>
        <taxon>Menispermaceae</taxon>
        <taxon>Menispermoideae</taxon>
        <taxon>Cissampelideae</taxon>
        <taxon>Stephania</taxon>
    </lineage>
</organism>
<evidence type="ECO:0000313" key="2">
    <source>
        <dbReference type="Proteomes" id="UP001417504"/>
    </source>
</evidence>
<dbReference type="AlphaFoldDB" id="A0AAP0PUM7"/>